<evidence type="ECO:0000313" key="2">
    <source>
        <dbReference type="Proteomes" id="UP001241377"/>
    </source>
</evidence>
<dbReference type="Proteomes" id="UP001241377">
    <property type="component" value="Unassembled WGS sequence"/>
</dbReference>
<sequence length="232" mass="26485">MDPLEEQQQELEVLESIYPDELTKISDQKFSIHIALDTPSETKHTIILHVKYPPEYPEVVPELSLEAEFDDEGVEQHGNDEDSEDEGPRLGDLGEFVRFELADIRTLLLKIEDEAAAQIGIPSVFALTSQLKEEAESLFQAKLTKAQKEYETKLLAQEMEEQKKFHGTKVTKELWTKWRENLRKELKIDEKVAQAYQEMHGGRMTGREIFEKGLAGNEDDLEAEVAAIAITN</sequence>
<dbReference type="EMBL" id="JASBWR010000120">
    <property type="protein sequence ID" value="KAJ9093638.1"/>
    <property type="molecule type" value="Genomic_DNA"/>
</dbReference>
<organism evidence="1 2">
    <name type="scientific">Naganishia cerealis</name>
    <dbReference type="NCBI Taxonomy" id="610337"/>
    <lineage>
        <taxon>Eukaryota</taxon>
        <taxon>Fungi</taxon>
        <taxon>Dikarya</taxon>
        <taxon>Basidiomycota</taxon>
        <taxon>Agaricomycotina</taxon>
        <taxon>Tremellomycetes</taxon>
        <taxon>Filobasidiales</taxon>
        <taxon>Filobasidiaceae</taxon>
        <taxon>Naganishia</taxon>
    </lineage>
</organism>
<evidence type="ECO:0000313" key="1">
    <source>
        <dbReference type="EMBL" id="KAJ9093638.1"/>
    </source>
</evidence>
<proteinExistence type="predicted"/>
<keyword evidence="2" id="KW-1185">Reference proteome</keyword>
<name>A0ACC2V2S2_9TREE</name>
<reference evidence="1" key="1">
    <citation type="submission" date="2023-04" db="EMBL/GenBank/DDBJ databases">
        <title>Draft Genome sequencing of Naganishia species isolated from polar environments using Oxford Nanopore Technology.</title>
        <authorList>
            <person name="Leo P."/>
            <person name="Venkateswaran K."/>
        </authorList>
    </citation>
    <scope>NUCLEOTIDE SEQUENCE</scope>
    <source>
        <strain evidence="1">MNA-CCFEE 5261</strain>
    </source>
</reference>
<comment type="caution">
    <text evidence="1">The sequence shown here is derived from an EMBL/GenBank/DDBJ whole genome shotgun (WGS) entry which is preliminary data.</text>
</comment>
<accession>A0ACC2V2S2</accession>
<protein>
    <submittedName>
        <fullName evidence="1">Uncharacterized protein</fullName>
    </submittedName>
</protein>
<gene>
    <name evidence="1" type="ORF">QFC19_008226</name>
</gene>